<keyword evidence="3" id="KW-1185">Reference proteome</keyword>
<dbReference type="Gene3D" id="3.90.550.10">
    <property type="entry name" value="Spore Coat Polysaccharide Biosynthesis Protein SpsA, Chain A"/>
    <property type="match status" value="1"/>
</dbReference>
<evidence type="ECO:0000256" key="1">
    <source>
        <dbReference type="ARBA" id="ARBA00037964"/>
    </source>
</evidence>
<accession>A0A9P3LZ08</accession>
<dbReference type="EMBL" id="BQFW01000011">
    <property type="protein sequence ID" value="GJJ75683.1"/>
    <property type="molecule type" value="Genomic_DNA"/>
</dbReference>
<dbReference type="InterPro" id="IPR052086">
    <property type="entry name" value="Mannan_Polymerase_Subunit"/>
</dbReference>
<reference evidence="2" key="1">
    <citation type="submission" date="2021-11" db="EMBL/GenBank/DDBJ databases">
        <authorList>
            <person name="Herlambang A."/>
            <person name="Guo Y."/>
            <person name="Takashima Y."/>
            <person name="Nishizawa T."/>
        </authorList>
    </citation>
    <scope>NUCLEOTIDE SEQUENCE</scope>
    <source>
        <strain evidence="2">E1425</strain>
    </source>
</reference>
<gene>
    <name evidence="2" type="ORF">EMPS_08041</name>
</gene>
<dbReference type="PANTHER" id="PTHR43083">
    <property type="entry name" value="MANNAN POLYMERASE II"/>
    <property type="match status" value="1"/>
</dbReference>
<dbReference type="SUPFAM" id="SSF53448">
    <property type="entry name" value="Nucleotide-diphospho-sugar transferases"/>
    <property type="match status" value="1"/>
</dbReference>
<evidence type="ECO:0008006" key="4">
    <source>
        <dbReference type="Google" id="ProtNLM"/>
    </source>
</evidence>
<dbReference type="Pfam" id="PF03452">
    <property type="entry name" value="Anp1"/>
    <property type="match status" value="1"/>
</dbReference>
<dbReference type="PANTHER" id="PTHR43083:SF6">
    <property type="entry name" value="MANNAN POLYMERASE COMPLEXES SUBUNIT MNN9"/>
    <property type="match status" value="1"/>
</dbReference>
<reference evidence="2" key="2">
    <citation type="journal article" date="2022" name="Microbiol. Resour. Announc.">
        <title>Whole-Genome Sequence of Entomortierella parvispora E1425, a Mucoromycotan Fungus Associated with Burkholderiaceae-Related Endosymbiotic Bacteria.</title>
        <authorList>
            <person name="Herlambang A."/>
            <person name="Guo Y."/>
            <person name="Takashima Y."/>
            <person name="Narisawa K."/>
            <person name="Ohta H."/>
            <person name="Nishizawa T."/>
        </authorList>
    </citation>
    <scope>NUCLEOTIDE SEQUENCE</scope>
    <source>
        <strain evidence="2">E1425</strain>
    </source>
</reference>
<comment type="similarity">
    <text evidence="1">Belongs to the ANP1/MMN9/VAN1 family.</text>
</comment>
<sequence>MVQGFDYPMSNLRIAILVSDKDEHNAILDYVQRLPKNSRSGPPVQVLYREKDLGIERLDRKDDNVQRNRRRLLARLRNFLLYSTLRDEDFVFWIDSDMIEIPSDLMSRMARSGKDIITTPARFGPNGHFYDLNAWAGDRIKPNAEEQKTIEEGGIFVPRHAAVKFAHDLEGEFGHLDSVGGTVLFVRSEVHKEGAAFTTNYVIGSGWKHEGYDGIETEGLCYVAGFLGYECWGMPTAITIHSDK</sequence>
<dbReference type="OrthoDB" id="204164at2759"/>
<comment type="caution">
    <text evidence="2">The sequence shown here is derived from an EMBL/GenBank/DDBJ whole genome shotgun (WGS) entry which is preliminary data.</text>
</comment>
<evidence type="ECO:0000313" key="2">
    <source>
        <dbReference type="EMBL" id="GJJ75683.1"/>
    </source>
</evidence>
<dbReference type="InterPro" id="IPR029044">
    <property type="entry name" value="Nucleotide-diphossugar_trans"/>
</dbReference>
<protein>
    <recommendedName>
        <fullName evidence="4">Glycosyltransferase family 62 protein</fullName>
    </recommendedName>
</protein>
<name>A0A9P3LZ08_9FUNG</name>
<evidence type="ECO:0000313" key="3">
    <source>
        <dbReference type="Proteomes" id="UP000827284"/>
    </source>
</evidence>
<dbReference type="Proteomes" id="UP000827284">
    <property type="component" value="Unassembled WGS sequence"/>
</dbReference>
<dbReference type="AlphaFoldDB" id="A0A9P3LZ08"/>
<organism evidence="2 3">
    <name type="scientific">Entomortierella parvispora</name>
    <dbReference type="NCBI Taxonomy" id="205924"/>
    <lineage>
        <taxon>Eukaryota</taxon>
        <taxon>Fungi</taxon>
        <taxon>Fungi incertae sedis</taxon>
        <taxon>Mucoromycota</taxon>
        <taxon>Mortierellomycotina</taxon>
        <taxon>Mortierellomycetes</taxon>
        <taxon>Mortierellales</taxon>
        <taxon>Mortierellaceae</taxon>
        <taxon>Entomortierella</taxon>
    </lineage>
</organism>
<proteinExistence type="inferred from homology"/>